<name>A0A7Y4IE45_MYXXA</name>
<feature type="domain" description="NlpC/P60" evidence="5">
    <location>
        <begin position="3"/>
        <end position="152"/>
    </location>
</feature>
<dbReference type="Pfam" id="PF00877">
    <property type="entry name" value="NLPC_P60"/>
    <property type="match status" value="1"/>
</dbReference>
<organism evidence="6 7">
    <name type="scientific">Myxococcus xanthus</name>
    <dbReference type="NCBI Taxonomy" id="34"/>
    <lineage>
        <taxon>Bacteria</taxon>
        <taxon>Pseudomonadati</taxon>
        <taxon>Myxococcota</taxon>
        <taxon>Myxococcia</taxon>
        <taxon>Myxococcales</taxon>
        <taxon>Cystobacterineae</taxon>
        <taxon>Myxococcaceae</taxon>
        <taxon>Myxococcus</taxon>
    </lineage>
</organism>
<evidence type="ECO:0000256" key="2">
    <source>
        <dbReference type="ARBA" id="ARBA00022670"/>
    </source>
</evidence>
<dbReference type="PROSITE" id="PS51935">
    <property type="entry name" value="NLPC_P60"/>
    <property type="match status" value="1"/>
</dbReference>
<dbReference type="RefSeq" id="WP_171439711.1">
    <property type="nucleotide sequence ID" value="NZ_JABFNS010000070.1"/>
</dbReference>
<keyword evidence="4" id="KW-0788">Thiol protease</keyword>
<reference evidence="6 7" key="1">
    <citation type="submission" date="2020-05" db="EMBL/GenBank/DDBJ databases">
        <authorList>
            <person name="Whitworth D."/>
        </authorList>
    </citation>
    <scope>NUCLEOTIDE SEQUENCE [LARGE SCALE GENOMIC DNA]</scope>
    <source>
        <strain evidence="6 7">AM005</strain>
    </source>
</reference>
<dbReference type="Gene3D" id="3.90.1720.10">
    <property type="entry name" value="endopeptidase domain like (from Nostoc punctiforme)"/>
    <property type="match status" value="1"/>
</dbReference>
<accession>A0A7Y4IE45</accession>
<keyword evidence="3" id="KW-0378">Hydrolase</keyword>
<dbReference type="InterPro" id="IPR051794">
    <property type="entry name" value="PG_Endopeptidase_C40"/>
</dbReference>
<dbReference type="AlphaFoldDB" id="A0A7Y4IE45"/>
<evidence type="ECO:0000256" key="3">
    <source>
        <dbReference type="ARBA" id="ARBA00022801"/>
    </source>
</evidence>
<dbReference type="GO" id="GO:0008234">
    <property type="term" value="F:cysteine-type peptidase activity"/>
    <property type="evidence" value="ECO:0007669"/>
    <property type="project" value="UniProtKB-KW"/>
</dbReference>
<keyword evidence="2" id="KW-0645">Protease</keyword>
<dbReference type="InterPro" id="IPR038765">
    <property type="entry name" value="Papain-like_cys_pep_sf"/>
</dbReference>
<comment type="similarity">
    <text evidence="1">Belongs to the peptidase C40 family.</text>
</comment>
<dbReference type="PANTHER" id="PTHR47359:SF3">
    <property type="entry name" value="NLP_P60 DOMAIN-CONTAINING PROTEIN-RELATED"/>
    <property type="match status" value="1"/>
</dbReference>
<sequence length="155" mass="16961">MARSQRSAFLSAVLSQMHAPYRWGGKGERDPSTGQRVFDCSGLVTWALREVGGPDWRATHHTGRLWTECARLELGDLVLPGDLVLYHRPGEPTKPEHVMVVVGYAVGVVVGASGGDRKTLTLANAARDDAKVKAFSSLDYRARRMPGICRLPFTS</sequence>
<comment type="caution">
    <text evidence="6">The sequence shown here is derived from an EMBL/GenBank/DDBJ whole genome shotgun (WGS) entry which is preliminary data.</text>
</comment>
<proteinExistence type="inferred from homology"/>
<dbReference type="InterPro" id="IPR000064">
    <property type="entry name" value="NLP_P60_dom"/>
</dbReference>
<evidence type="ECO:0000256" key="4">
    <source>
        <dbReference type="ARBA" id="ARBA00022807"/>
    </source>
</evidence>
<dbReference type="GO" id="GO:0006508">
    <property type="term" value="P:proteolysis"/>
    <property type="evidence" value="ECO:0007669"/>
    <property type="project" value="UniProtKB-KW"/>
</dbReference>
<protein>
    <submittedName>
        <fullName evidence="6">Peptidoglycan endopeptidase</fullName>
    </submittedName>
</protein>
<dbReference type="PANTHER" id="PTHR47359">
    <property type="entry name" value="PEPTIDOGLYCAN DL-ENDOPEPTIDASE CWLO"/>
    <property type="match status" value="1"/>
</dbReference>
<dbReference type="SUPFAM" id="SSF54001">
    <property type="entry name" value="Cysteine proteinases"/>
    <property type="match status" value="1"/>
</dbReference>
<dbReference type="EMBL" id="JABFNT010000005">
    <property type="protein sequence ID" value="NOJ77195.1"/>
    <property type="molecule type" value="Genomic_DNA"/>
</dbReference>
<dbReference type="Proteomes" id="UP000533080">
    <property type="component" value="Unassembled WGS sequence"/>
</dbReference>
<evidence type="ECO:0000313" key="7">
    <source>
        <dbReference type="Proteomes" id="UP000533080"/>
    </source>
</evidence>
<evidence type="ECO:0000259" key="5">
    <source>
        <dbReference type="PROSITE" id="PS51935"/>
    </source>
</evidence>
<evidence type="ECO:0000256" key="1">
    <source>
        <dbReference type="ARBA" id="ARBA00007074"/>
    </source>
</evidence>
<gene>
    <name evidence="6" type="ORF">HNV28_02280</name>
</gene>
<evidence type="ECO:0000313" key="6">
    <source>
        <dbReference type="EMBL" id="NOJ77195.1"/>
    </source>
</evidence>